<dbReference type="RefSeq" id="WP_309541528.1">
    <property type="nucleotide sequence ID" value="NZ_CP133659.1"/>
</dbReference>
<organism evidence="2 3">
    <name type="scientific">Nitratidesulfovibrio liaohensis</name>
    <dbReference type="NCBI Taxonomy" id="2604158"/>
    <lineage>
        <taxon>Bacteria</taxon>
        <taxon>Pseudomonadati</taxon>
        <taxon>Thermodesulfobacteriota</taxon>
        <taxon>Desulfovibrionia</taxon>
        <taxon>Desulfovibrionales</taxon>
        <taxon>Desulfovibrionaceae</taxon>
        <taxon>Nitratidesulfovibrio</taxon>
    </lineage>
</organism>
<evidence type="ECO:0000256" key="1">
    <source>
        <dbReference type="SAM" id="Phobius"/>
    </source>
</evidence>
<protein>
    <recommendedName>
        <fullName evidence="4">Alpha/beta hydrolase family protein</fullName>
    </recommendedName>
</protein>
<keyword evidence="3" id="KW-1185">Reference proteome</keyword>
<accession>A0ABY9R475</accession>
<proteinExistence type="predicted"/>
<dbReference type="Proteomes" id="UP001180616">
    <property type="component" value="Chromosome"/>
</dbReference>
<evidence type="ECO:0000313" key="3">
    <source>
        <dbReference type="Proteomes" id="UP001180616"/>
    </source>
</evidence>
<evidence type="ECO:0008006" key="4">
    <source>
        <dbReference type="Google" id="ProtNLM"/>
    </source>
</evidence>
<gene>
    <name evidence="2" type="ORF">KPS_000010</name>
</gene>
<dbReference type="Gene3D" id="3.40.50.1820">
    <property type="entry name" value="alpha/beta hydrolase"/>
    <property type="match status" value="1"/>
</dbReference>
<name>A0ABY9R475_9BACT</name>
<evidence type="ECO:0000313" key="2">
    <source>
        <dbReference type="EMBL" id="WMW65534.1"/>
    </source>
</evidence>
<reference evidence="2" key="1">
    <citation type="submission" date="2023-09" db="EMBL/GenBank/DDBJ databases">
        <authorList>
            <consortium name="CW5 consortium"/>
            <person name="Lu C.-W."/>
        </authorList>
    </citation>
    <scope>NUCLEOTIDE SEQUENCE</scope>
    <source>
        <strain evidence="2">KPS</strain>
    </source>
</reference>
<feature type="transmembrane region" description="Helical" evidence="1">
    <location>
        <begin position="44"/>
        <end position="62"/>
    </location>
</feature>
<dbReference type="EMBL" id="CP133659">
    <property type="protein sequence ID" value="WMW65534.1"/>
    <property type="molecule type" value="Genomic_DNA"/>
</dbReference>
<dbReference type="SUPFAM" id="SSF53474">
    <property type="entry name" value="alpha/beta-Hydrolases"/>
    <property type="match status" value="1"/>
</dbReference>
<keyword evidence="1" id="KW-1133">Transmembrane helix</keyword>
<dbReference type="InterPro" id="IPR029058">
    <property type="entry name" value="AB_hydrolase_fold"/>
</dbReference>
<keyword evidence="1" id="KW-0472">Membrane</keyword>
<keyword evidence="1" id="KW-0812">Transmembrane</keyword>
<sequence length="406" mass="46391">MVHSLTSAPPGAIFLWELSLHRHVTSHYAHHEIFTQVGIMKSKGIIAALLFLFCSIIVFRYIEAKKAKGRDGDLAVNKEEKVISYDYGELKFDVPIDALAMGKDSFVVWQKNFKSQYHNMVSNSWPWSPELKEVRLLEDNEKYKKFQIDIGYEKSCPLFNSSSGGILAIPKVIDSSKPIIIAIHGHERSTWGKHPLDMLDEGQWAKTLVDNGYIVFCPVSMHHEKIKEYGSKSGYLVVWTKIISDYIDCLKNEWTKHPHNGFAVVGLSAGGQISYFLMAYRDDIQKGFFAGANQPLEFMRREYRAKGHPECWDVPAIASYTAIYSLLPPRSVRFYLGKKDPFYPNMEKFPVYPWFDGTKRDVTTDEIYGNFLLLKEMYKIRGGDIDLIIHDGGHELNGQVAADFLN</sequence>